<proteinExistence type="predicted"/>
<dbReference type="OrthoDB" id="59528at2759"/>
<gene>
    <name evidence="2" type="ORF">PECAL_3P08180</name>
</gene>
<keyword evidence="3" id="KW-1185">Reference proteome</keyword>
<feature type="compositionally biased region" description="Basic and acidic residues" evidence="1">
    <location>
        <begin position="415"/>
        <end position="424"/>
    </location>
</feature>
<dbReference type="Gene3D" id="1.25.40.10">
    <property type="entry name" value="Tetratricopeptide repeat domain"/>
    <property type="match status" value="1"/>
</dbReference>
<dbReference type="SUPFAM" id="SSF144232">
    <property type="entry name" value="HIT/MYND zinc finger-like"/>
    <property type="match status" value="1"/>
</dbReference>
<evidence type="ECO:0000313" key="2">
    <source>
        <dbReference type="EMBL" id="CAH0370905.1"/>
    </source>
</evidence>
<dbReference type="AlphaFoldDB" id="A0A8J2WJA9"/>
<sequence length="462" mass="50790">MTPGILTTCAACAVPIPYTAPRCSKCHTRYCGQACQTQHWNTGGHNRPLCKRIKRAGGAEKFHANQKYDEAVAEAVEKCAFHGALVAQATGYVPEGATCYICTEAVVQRTGEGLVNGFCACGDRDGVDAGAMGVAHVSCLVRQAEVAMDDEMSRSWASTQDRFRLWESCRLCGKRYHGDVQRAMGWACWRAHLSKQPADHFVRRAAMDMLAGSLAENGFHQEALDIYGASLAIVNHHNPSLLTDRPAISFDLAQSCMALQTNIANTLMLLGRQDEAISRHRRVLAGKEFMFREDGMRGVFTPIVAQTCAEDKLISILNLCTALIEREPTSGAMLREARSLLRANMADAQRVLGPNSKYHEYSFSWRGNYARSIFFDEDADEADLREAGEVADAAYEAARQTFGEDHPLTEKLEGLVYDSEHSDSESTADGGAPPEPDADHDVARTMQDEINVDDARGRPEFN</sequence>
<reference evidence="2" key="1">
    <citation type="submission" date="2021-11" db="EMBL/GenBank/DDBJ databases">
        <authorList>
            <consortium name="Genoscope - CEA"/>
            <person name="William W."/>
        </authorList>
    </citation>
    <scope>NUCLEOTIDE SEQUENCE</scope>
</reference>
<evidence type="ECO:0008006" key="4">
    <source>
        <dbReference type="Google" id="ProtNLM"/>
    </source>
</evidence>
<feature type="compositionally biased region" description="Basic and acidic residues" evidence="1">
    <location>
        <begin position="437"/>
        <end position="462"/>
    </location>
</feature>
<evidence type="ECO:0000313" key="3">
    <source>
        <dbReference type="Proteomes" id="UP000789595"/>
    </source>
</evidence>
<dbReference type="InterPro" id="IPR011990">
    <property type="entry name" value="TPR-like_helical_dom_sf"/>
</dbReference>
<dbReference type="Gene3D" id="6.10.140.2220">
    <property type="match status" value="1"/>
</dbReference>
<protein>
    <recommendedName>
        <fullName evidence="4">MYND-type domain-containing protein</fullName>
    </recommendedName>
</protein>
<evidence type="ECO:0000256" key="1">
    <source>
        <dbReference type="SAM" id="MobiDB-lite"/>
    </source>
</evidence>
<dbReference type="Proteomes" id="UP000789595">
    <property type="component" value="Unassembled WGS sequence"/>
</dbReference>
<comment type="caution">
    <text evidence="2">The sequence shown here is derived from an EMBL/GenBank/DDBJ whole genome shotgun (WGS) entry which is preliminary data.</text>
</comment>
<name>A0A8J2WJA9_9STRA</name>
<dbReference type="EMBL" id="CAKKNE010000003">
    <property type="protein sequence ID" value="CAH0370905.1"/>
    <property type="molecule type" value="Genomic_DNA"/>
</dbReference>
<organism evidence="2 3">
    <name type="scientific">Pelagomonas calceolata</name>
    <dbReference type="NCBI Taxonomy" id="35677"/>
    <lineage>
        <taxon>Eukaryota</taxon>
        <taxon>Sar</taxon>
        <taxon>Stramenopiles</taxon>
        <taxon>Ochrophyta</taxon>
        <taxon>Pelagophyceae</taxon>
        <taxon>Pelagomonadales</taxon>
        <taxon>Pelagomonadaceae</taxon>
        <taxon>Pelagomonas</taxon>
    </lineage>
</organism>
<accession>A0A8J2WJA9</accession>
<feature type="region of interest" description="Disordered" evidence="1">
    <location>
        <begin position="415"/>
        <end position="462"/>
    </location>
</feature>